<name>A0ABY0FI15_9BACT</name>
<sequence length="295" mass="33987">MFTIFYLIFFGILGAIFASFAVAQVWRLRASQIANDKEELSRKSNIKILKNIINKKDKVDRSRCLHCGYYLRWFDLVPILSWIILRGKCRKCHKKIGYTEIVAEIFGFVIFSVLFIIFNPIHGSHIDISLLSRIICLYIIFIPLLILFIYDLKWSLLPTKILWIFNILAFIYWCLGTYNQQDILNIISNLTIAIIFFPITYLILSLISKGKWVGDGDWILALGLVLLMPNLPIFTILLLLLSNIIGLLFIVILSLINRKKIKRGAQIPFGPAMILAALIIILLQGYIFQILVSVY</sequence>
<accession>A0ABY0FI15</accession>
<dbReference type="PANTHER" id="PTHR30487">
    <property type="entry name" value="TYPE 4 PREPILIN-LIKE PROTEINS LEADER PEPTIDE-PROCESSING ENZYME"/>
    <property type="match status" value="1"/>
</dbReference>
<comment type="caution">
    <text evidence="3">The sequence shown here is derived from an EMBL/GenBank/DDBJ whole genome shotgun (WGS) entry which is preliminary data.</text>
</comment>
<keyword evidence="1" id="KW-0812">Transmembrane</keyword>
<dbReference type="PANTHER" id="PTHR30487:SF0">
    <property type="entry name" value="PREPILIN LEADER PEPTIDASE_N-METHYLTRANSFERASE-RELATED"/>
    <property type="match status" value="1"/>
</dbReference>
<feature type="transmembrane region" description="Helical" evidence="1">
    <location>
        <begin position="64"/>
        <end position="84"/>
    </location>
</feature>
<keyword evidence="1" id="KW-1133">Transmembrane helix</keyword>
<feature type="transmembrane region" description="Helical" evidence="1">
    <location>
        <begin position="233"/>
        <end position="256"/>
    </location>
</feature>
<feature type="transmembrane region" description="Helical" evidence="1">
    <location>
        <begin position="187"/>
        <end position="207"/>
    </location>
</feature>
<dbReference type="Proteomes" id="UP001190925">
    <property type="component" value="Unassembled WGS sequence"/>
</dbReference>
<dbReference type="InterPro" id="IPR010627">
    <property type="entry name" value="Prepilin_pept_A24_N"/>
</dbReference>
<keyword evidence="1" id="KW-0472">Membrane</keyword>
<gene>
    <name evidence="3" type="primary">pppA</name>
    <name evidence="3" type="ORF">G6CMJM_00403</name>
</gene>
<feature type="transmembrane region" description="Helical" evidence="1">
    <location>
        <begin position="96"/>
        <end position="118"/>
    </location>
</feature>
<dbReference type="Pfam" id="PF06750">
    <property type="entry name" value="A24_N_bact"/>
    <property type="match status" value="1"/>
</dbReference>
<feature type="transmembrane region" description="Helical" evidence="1">
    <location>
        <begin position="156"/>
        <end position="175"/>
    </location>
</feature>
<evidence type="ECO:0000256" key="1">
    <source>
        <dbReference type="SAM" id="Phobius"/>
    </source>
</evidence>
<evidence type="ECO:0000313" key="3">
    <source>
        <dbReference type="EMBL" id="RYC72600.1"/>
    </source>
</evidence>
<keyword evidence="4" id="KW-1185">Reference proteome</keyword>
<protein>
    <submittedName>
        <fullName evidence="3">Leader peptidase PppA</fullName>
    </submittedName>
</protein>
<reference evidence="3 4" key="2">
    <citation type="journal article" date="2020" name="Cell Rep.">
        <title>Acquisition and Adaptation of Ultra-small Parasitic Reduced Genome Bacteria to Mammalian Hosts.</title>
        <authorList>
            <person name="McLean J.S."/>
            <person name="Bor B."/>
            <person name="Kerns K.A."/>
            <person name="Liu Q."/>
            <person name="To T.T."/>
            <person name="Solden L."/>
            <person name="Hendrickson E.L."/>
            <person name="Wrighton K."/>
            <person name="Shi W."/>
            <person name="He X."/>
        </authorList>
    </citation>
    <scope>NUCLEOTIDE SEQUENCE [LARGE SCALE GENOMIC DNA]</scope>
    <source>
        <strain evidence="3 4">TM7_CMJM_G6_1_HOT_870</strain>
    </source>
</reference>
<evidence type="ECO:0000259" key="2">
    <source>
        <dbReference type="Pfam" id="PF06750"/>
    </source>
</evidence>
<feature type="transmembrane region" description="Helical" evidence="1">
    <location>
        <begin position="6"/>
        <end position="26"/>
    </location>
</feature>
<feature type="domain" description="Prepilin peptidase A24 N-terminal" evidence="2">
    <location>
        <begin position="12"/>
        <end position="117"/>
    </location>
</feature>
<feature type="transmembrane region" description="Helical" evidence="1">
    <location>
        <begin position="130"/>
        <end position="150"/>
    </location>
</feature>
<dbReference type="EMBL" id="PRLK01000005">
    <property type="protein sequence ID" value="RYC72600.1"/>
    <property type="molecule type" value="Genomic_DNA"/>
</dbReference>
<reference evidence="3 4" key="1">
    <citation type="journal article" date="2018" name="bioRxiv">
        <title>Evidence of independent acquisition and adaption of ultra-small bacteria to human hosts across the highly diverse yet reduced genomes of the phylum Saccharibacteria.</title>
        <authorList>
            <person name="McLean J.S."/>
            <person name="Bor B."/>
            <person name="To T.T."/>
            <person name="Liu Q."/>
            <person name="Kearns K.A."/>
            <person name="Solden L.M."/>
            <person name="Wrighton K.C."/>
            <person name="He X."/>
            <person name="Shi W."/>
        </authorList>
    </citation>
    <scope>NUCLEOTIDE SEQUENCE [LARGE SCALE GENOMIC DNA]</scope>
    <source>
        <strain evidence="3 4">TM7_CMJM_G6_1_HOT_870</strain>
    </source>
</reference>
<dbReference type="RefSeq" id="WP_129718810.1">
    <property type="nucleotide sequence ID" value="NZ_PRLK01000005.1"/>
</dbReference>
<dbReference type="InterPro" id="IPR050882">
    <property type="entry name" value="Prepilin_peptidase/N-MTase"/>
</dbReference>
<feature type="transmembrane region" description="Helical" evidence="1">
    <location>
        <begin position="268"/>
        <end position="292"/>
    </location>
</feature>
<organism evidence="3 4">
    <name type="scientific">Candidatus Nanogingivalis gingivitcus</name>
    <dbReference type="NCBI Taxonomy" id="2171992"/>
    <lineage>
        <taxon>Bacteria</taxon>
        <taxon>Candidatus Saccharimonadota</taxon>
        <taxon>Candidatus Nanosyncoccalia</taxon>
        <taxon>Candidatus Nanogingivales</taxon>
        <taxon>Candidatus Nanogingivalaceae</taxon>
        <taxon>Candidatus Nanogingivalis</taxon>
    </lineage>
</organism>
<proteinExistence type="predicted"/>
<evidence type="ECO:0000313" key="4">
    <source>
        <dbReference type="Proteomes" id="UP001190925"/>
    </source>
</evidence>